<dbReference type="EMBL" id="FNQY01000009">
    <property type="protein sequence ID" value="SEA15055.1"/>
    <property type="molecule type" value="Genomic_DNA"/>
</dbReference>
<sequence length="215" mass="24891">MFQQLKNIDKAFKHVRLLTIVVVLASMAICGYAIAKSYQMVTRAERRIYLLANGKAIEAFSAERKDNIPVEAKDHIKMFHHYFFSLDPDEKVIHEHIVRALNLADGSAKSKYDDLKEDRYYSGIISGNVSQKVVMDSMAFSMDTYPYYFKYYGKEKIIRPTVVVTRSLITEGFLRSVSRSDNNPHGFLIERWRVLENKDLKTSQRSISSGRQDNY</sequence>
<accession>A0A1H3YU09</accession>
<dbReference type="AlphaFoldDB" id="A0A1H3YU09"/>
<dbReference type="OrthoDB" id="1039148at2"/>
<dbReference type="NCBIfam" id="TIGR03781">
    <property type="entry name" value="Bac_Flav_CT_K"/>
    <property type="match status" value="1"/>
</dbReference>
<evidence type="ECO:0000313" key="2">
    <source>
        <dbReference type="Proteomes" id="UP000199041"/>
    </source>
</evidence>
<organism evidence="1 2">
    <name type="scientific">Arachidicoccus rhizosphaerae</name>
    <dbReference type="NCBI Taxonomy" id="551991"/>
    <lineage>
        <taxon>Bacteria</taxon>
        <taxon>Pseudomonadati</taxon>
        <taxon>Bacteroidota</taxon>
        <taxon>Chitinophagia</taxon>
        <taxon>Chitinophagales</taxon>
        <taxon>Chitinophagaceae</taxon>
        <taxon>Arachidicoccus</taxon>
    </lineage>
</organism>
<proteinExistence type="predicted"/>
<protein>
    <submittedName>
        <fullName evidence="1">Bacteroides conjugative transposon TraK protein</fullName>
    </submittedName>
</protein>
<dbReference type="STRING" id="551991.SAMN05192529_10955"/>
<name>A0A1H3YU09_9BACT</name>
<dbReference type="InterPro" id="IPR022276">
    <property type="entry name" value="Conjug_transposon_TraK"/>
</dbReference>
<dbReference type="Proteomes" id="UP000199041">
    <property type="component" value="Unassembled WGS sequence"/>
</dbReference>
<reference evidence="1 2" key="1">
    <citation type="submission" date="2016-10" db="EMBL/GenBank/DDBJ databases">
        <authorList>
            <person name="de Groot N.N."/>
        </authorList>
    </citation>
    <scope>NUCLEOTIDE SEQUENCE [LARGE SCALE GENOMIC DNA]</scope>
    <source>
        <strain evidence="1 2">Vu-144</strain>
    </source>
</reference>
<dbReference type="RefSeq" id="WP_091397033.1">
    <property type="nucleotide sequence ID" value="NZ_FNQY01000009.1"/>
</dbReference>
<gene>
    <name evidence="1" type="ORF">SAMN05192529_10955</name>
</gene>
<keyword evidence="2" id="KW-1185">Reference proteome</keyword>
<evidence type="ECO:0000313" key="1">
    <source>
        <dbReference type="EMBL" id="SEA15055.1"/>
    </source>
</evidence>